<dbReference type="PIRSF" id="PIRSF000386">
    <property type="entry name" value="tRNA_mtase"/>
    <property type="match status" value="1"/>
</dbReference>
<feature type="binding site" evidence="15 16">
    <location>
        <position position="122"/>
    </location>
    <ligand>
        <name>S-adenosyl-L-methionine</name>
        <dbReference type="ChEBI" id="CHEBI:59789"/>
    </ligand>
</feature>
<dbReference type="Gene3D" id="3.40.1280.10">
    <property type="match status" value="1"/>
</dbReference>
<dbReference type="Gene3D" id="1.10.1270.20">
    <property type="entry name" value="tRNA(m1g37)methyltransferase, domain 2"/>
    <property type="match status" value="1"/>
</dbReference>
<comment type="subunit">
    <text evidence="4 15 17">Homodimer.</text>
</comment>
<dbReference type="InterPro" id="IPR023148">
    <property type="entry name" value="tRNA_m1G_MeTrfase_C_sf"/>
</dbReference>
<accession>A0A1I0ANI2</accession>
<comment type="catalytic activity">
    <reaction evidence="14 15 17">
        <text>guanosine(37) in tRNA + S-adenosyl-L-methionine = N(1)-methylguanosine(37) in tRNA + S-adenosyl-L-homocysteine + H(+)</text>
        <dbReference type="Rhea" id="RHEA:36899"/>
        <dbReference type="Rhea" id="RHEA-COMP:10145"/>
        <dbReference type="Rhea" id="RHEA-COMP:10147"/>
        <dbReference type="ChEBI" id="CHEBI:15378"/>
        <dbReference type="ChEBI" id="CHEBI:57856"/>
        <dbReference type="ChEBI" id="CHEBI:59789"/>
        <dbReference type="ChEBI" id="CHEBI:73542"/>
        <dbReference type="ChEBI" id="CHEBI:74269"/>
        <dbReference type="EC" id="2.1.1.228"/>
    </reaction>
</comment>
<evidence type="ECO:0000256" key="13">
    <source>
        <dbReference type="ARBA" id="ARBA00033392"/>
    </source>
</evidence>
<dbReference type="CDD" id="cd18080">
    <property type="entry name" value="TrmD-like"/>
    <property type="match status" value="1"/>
</dbReference>
<protein>
    <recommendedName>
        <fullName evidence="6 15">tRNA (guanine-N(1)-)-methyltransferase</fullName>
        <ecNumber evidence="5 15">2.1.1.228</ecNumber>
    </recommendedName>
    <alternativeName>
        <fullName evidence="12 15">M1G-methyltransferase</fullName>
    </alternativeName>
    <alternativeName>
        <fullName evidence="13 15">tRNA [GM37] methyltransferase</fullName>
    </alternativeName>
</protein>
<dbReference type="FunFam" id="3.40.1280.10:FF:000001">
    <property type="entry name" value="tRNA (guanine-N(1)-)-methyltransferase"/>
    <property type="match status" value="1"/>
</dbReference>
<evidence type="ECO:0000256" key="1">
    <source>
        <dbReference type="ARBA" id="ARBA00002634"/>
    </source>
</evidence>
<dbReference type="InterPro" id="IPR029028">
    <property type="entry name" value="Alpha/beta_knot_MTases"/>
</dbReference>
<evidence type="ECO:0000256" key="15">
    <source>
        <dbReference type="HAMAP-Rule" id="MF_00605"/>
    </source>
</evidence>
<comment type="function">
    <text evidence="1 15 17">Specifically methylates guanosine-37 in various tRNAs.</text>
</comment>
<keyword evidence="8 15" id="KW-0489">Methyltransferase</keyword>
<dbReference type="GO" id="GO:0052906">
    <property type="term" value="F:tRNA (guanine(37)-N1)-methyltransferase activity"/>
    <property type="evidence" value="ECO:0007669"/>
    <property type="project" value="UniProtKB-UniRule"/>
</dbReference>
<proteinExistence type="inferred from homology"/>
<keyword evidence="11 15" id="KW-0819">tRNA processing</keyword>
<dbReference type="HAMAP" id="MF_00605">
    <property type="entry name" value="TrmD"/>
    <property type="match status" value="1"/>
</dbReference>
<evidence type="ECO:0000256" key="4">
    <source>
        <dbReference type="ARBA" id="ARBA00011738"/>
    </source>
</evidence>
<evidence type="ECO:0000256" key="12">
    <source>
        <dbReference type="ARBA" id="ARBA00029736"/>
    </source>
</evidence>
<evidence type="ECO:0000256" key="3">
    <source>
        <dbReference type="ARBA" id="ARBA00007630"/>
    </source>
</evidence>
<dbReference type="InterPro" id="IPR016009">
    <property type="entry name" value="tRNA_MeTrfase_TRMD/TRM10"/>
</dbReference>
<dbReference type="Proteomes" id="UP000199308">
    <property type="component" value="Unassembled WGS sequence"/>
</dbReference>
<dbReference type="GO" id="GO:0002939">
    <property type="term" value="P:tRNA N1-guanine methylation"/>
    <property type="evidence" value="ECO:0007669"/>
    <property type="project" value="TreeGrafter"/>
</dbReference>
<evidence type="ECO:0000256" key="5">
    <source>
        <dbReference type="ARBA" id="ARBA00012807"/>
    </source>
</evidence>
<dbReference type="RefSeq" id="WP_093327788.1">
    <property type="nucleotide sequence ID" value="NZ_AP027363.1"/>
</dbReference>
<dbReference type="FunFam" id="1.10.1270.20:FF:000001">
    <property type="entry name" value="tRNA (guanine-N(1)-)-methyltransferase"/>
    <property type="match status" value="1"/>
</dbReference>
<dbReference type="InterPro" id="IPR029026">
    <property type="entry name" value="tRNA_m1G_MTases_N"/>
</dbReference>
<comment type="subcellular location">
    <subcellularLocation>
        <location evidence="2 15 17">Cytoplasm</location>
    </subcellularLocation>
</comment>
<evidence type="ECO:0000313" key="20">
    <source>
        <dbReference type="Proteomes" id="UP000199308"/>
    </source>
</evidence>
<dbReference type="AlphaFoldDB" id="A0A1I0ANI2"/>
<dbReference type="EMBL" id="FOHK01000003">
    <property type="protein sequence ID" value="SES94972.1"/>
    <property type="molecule type" value="Genomic_DNA"/>
</dbReference>
<feature type="domain" description="tRNA methyltransferase TRMD/TRM10-type" evidence="18">
    <location>
        <begin position="7"/>
        <end position="234"/>
    </location>
</feature>
<evidence type="ECO:0000256" key="11">
    <source>
        <dbReference type="ARBA" id="ARBA00022694"/>
    </source>
</evidence>
<evidence type="ECO:0000256" key="9">
    <source>
        <dbReference type="ARBA" id="ARBA00022679"/>
    </source>
</evidence>
<dbReference type="PANTHER" id="PTHR46417">
    <property type="entry name" value="TRNA (GUANINE-N(1)-)-METHYLTRANSFERASE"/>
    <property type="match status" value="1"/>
</dbReference>
<name>A0A1I0ANI2_THASX</name>
<evidence type="ECO:0000256" key="16">
    <source>
        <dbReference type="PIRSR" id="PIRSR000386-1"/>
    </source>
</evidence>
<evidence type="ECO:0000256" key="7">
    <source>
        <dbReference type="ARBA" id="ARBA00022490"/>
    </source>
</evidence>
<keyword evidence="10 15" id="KW-0949">S-adenosyl-L-methionine</keyword>
<gene>
    <name evidence="15" type="primary">trmD</name>
    <name evidence="19" type="ORF">SAMN05660429_00744</name>
</gene>
<sequence>MTENKPLWIGVISLFPQMFDAITEYGVTSRAIRNGLIEFHRWNPRDFTHDKHRTVDDRPYGGGPGMLMMVQPLRDAIAAAKQAALEAGREAKVIYLSPQGRKLNQSGVQTLAQHDTLIFIAGRYEGIDERLIISEVDEEWSVGDYVLSGGELPAMNMIDAVARFVPGVLGHNQSAEQDSFSDGLLDCPHYTRPEVLDGESVPKVLLSGNHEQIRQWRQYQSLLRTWTRRPELLTDLALTAEQEKMLDSIKLEYPTDRES</sequence>
<evidence type="ECO:0000256" key="8">
    <source>
        <dbReference type="ARBA" id="ARBA00022603"/>
    </source>
</evidence>
<keyword evidence="20" id="KW-1185">Reference proteome</keyword>
<evidence type="ECO:0000259" key="18">
    <source>
        <dbReference type="Pfam" id="PF01746"/>
    </source>
</evidence>
<dbReference type="STRING" id="349064.SAMN05660429_00744"/>
<reference evidence="19 20" key="1">
    <citation type="submission" date="2016-10" db="EMBL/GenBank/DDBJ databases">
        <authorList>
            <person name="de Groot N.N."/>
        </authorList>
    </citation>
    <scope>NUCLEOTIDE SEQUENCE [LARGE SCALE GENOMIC DNA]</scope>
    <source>
        <strain evidence="19 20">DSM 19706</strain>
    </source>
</reference>
<evidence type="ECO:0000256" key="2">
    <source>
        <dbReference type="ARBA" id="ARBA00004496"/>
    </source>
</evidence>
<dbReference type="PANTHER" id="PTHR46417:SF1">
    <property type="entry name" value="TRNA (GUANINE-N(1)-)-METHYLTRANSFERASE"/>
    <property type="match status" value="1"/>
</dbReference>
<dbReference type="NCBIfam" id="TIGR00088">
    <property type="entry name" value="trmD"/>
    <property type="match status" value="1"/>
</dbReference>
<dbReference type="Pfam" id="PF01746">
    <property type="entry name" value="tRNA_m1G_MT"/>
    <property type="match status" value="1"/>
</dbReference>
<comment type="similarity">
    <text evidence="3 15 17">Belongs to the RNA methyltransferase TrmD family.</text>
</comment>
<dbReference type="EC" id="2.1.1.228" evidence="5 15"/>
<keyword evidence="7 15" id="KW-0963">Cytoplasm</keyword>
<keyword evidence="9 15" id="KW-0808">Transferase</keyword>
<evidence type="ECO:0000256" key="17">
    <source>
        <dbReference type="RuleBase" id="RU003464"/>
    </source>
</evidence>
<dbReference type="InterPro" id="IPR002649">
    <property type="entry name" value="tRNA_m1G_MeTrfase_TrmD"/>
</dbReference>
<dbReference type="OrthoDB" id="9807416at2"/>
<dbReference type="GO" id="GO:0005829">
    <property type="term" value="C:cytosol"/>
    <property type="evidence" value="ECO:0007669"/>
    <property type="project" value="TreeGrafter"/>
</dbReference>
<evidence type="ECO:0000313" key="19">
    <source>
        <dbReference type="EMBL" id="SES94972.1"/>
    </source>
</evidence>
<feature type="binding site" evidence="15 16">
    <location>
        <begin position="142"/>
        <end position="147"/>
    </location>
    <ligand>
        <name>S-adenosyl-L-methionine</name>
        <dbReference type="ChEBI" id="CHEBI:59789"/>
    </ligand>
</feature>
<evidence type="ECO:0000256" key="14">
    <source>
        <dbReference type="ARBA" id="ARBA00047783"/>
    </source>
</evidence>
<evidence type="ECO:0000256" key="10">
    <source>
        <dbReference type="ARBA" id="ARBA00022691"/>
    </source>
</evidence>
<evidence type="ECO:0000256" key="6">
    <source>
        <dbReference type="ARBA" id="ARBA00014679"/>
    </source>
</evidence>
<dbReference type="NCBIfam" id="NF000648">
    <property type="entry name" value="PRK00026.1"/>
    <property type="match status" value="1"/>
</dbReference>
<dbReference type="SUPFAM" id="SSF75217">
    <property type="entry name" value="alpha/beta knot"/>
    <property type="match status" value="1"/>
</dbReference>
<organism evidence="19 20">
    <name type="scientific">Thalassotalea agarivorans</name>
    <name type="common">Thalassomonas agarivorans</name>
    <dbReference type="NCBI Taxonomy" id="349064"/>
    <lineage>
        <taxon>Bacteria</taxon>
        <taxon>Pseudomonadati</taxon>
        <taxon>Pseudomonadota</taxon>
        <taxon>Gammaproteobacteria</taxon>
        <taxon>Alteromonadales</taxon>
        <taxon>Colwelliaceae</taxon>
        <taxon>Thalassotalea</taxon>
    </lineage>
</organism>